<organism evidence="1 2">
    <name type="scientific">Acer saccharum</name>
    <name type="common">Sugar maple</name>
    <dbReference type="NCBI Taxonomy" id="4024"/>
    <lineage>
        <taxon>Eukaryota</taxon>
        <taxon>Viridiplantae</taxon>
        <taxon>Streptophyta</taxon>
        <taxon>Embryophyta</taxon>
        <taxon>Tracheophyta</taxon>
        <taxon>Spermatophyta</taxon>
        <taxon>Magnoliopsida</taxon>
        <taxon>eudicotyledons</taxon>
        <taxon>Gunneridae</taxon>
        <taxon>Pentapetalae</taxon>
        <taxon>rosids</taxon>
        <taxon>malvids</taxon>
        <taxon>Sapindales</taxon>
        <taxon>Sapindaceae</taxon>
        <taxon>Hippocastanoideae</taxon>
        <taxon>Acereae</taxon>
        <taxon>Acer</taxon>
    </lineage>
</organism>
<dbReference type="GO" id="GO:0007095">
    <property type="term" value="P:mitotic G2 DNA damage checkpoint signaling"/>
    <property type="evidence" value="ECO:0007669"/>
    <property type="project" value="TreeGrafter"/>
</dbReference>
<sequence>METPLDDDSSITITDYSKTQRIVLLIDLNPLLHLRDPNPPDTTLRSLESLISNPSLKTLSLWPSSSRGVNVAASMRQLVHDYTWDPVICDCEAGEMGGDYDPGNVWAFLRSNLVVLFSPIVKSFDFMCGFLDVDVDECLRDEGLFNDRFRGLFESVNDAFIRNDIHFSWVDVKCEFESSDGNQIEVKSGFFESGIRGLGWGFCSSDSIVLGSVLVNFGLIYPRIGISSRLFDL</sequence>
<dbReference type="PANTHER" id="PTHR21556:SF2">
    <property type="entry name" value="TRESLIN"/>
    <property type="match status" value="1"/>
</dbReference>
<evidence type="ECO:0000313" key="2">
    <source>
        <dbReference type="Proteomes" id="UP001168877"/>
    </source>
</evidence>
<dbReference type="InterPro" id="IPR026153">
    <property type="entry name" value="Treslin"/>
</dbReference>
<proteinExistence type="predicted"/>
<comment type="caution">
    <text evidence="1">The sequence shown here is derived from an EMBL/GenBank/DDBJ whole genome shotgun (WGS) entry which is preliminary data.</text>
</comment>
<dbReference type="PANTHER" id="PTHR21556">
    <property type="entry name" value="TRESLIN"/>
    <property type="match status" value="1"/>
</dbReference>
<dbReference type="GO" id="GO:0030174">
    <property type="term" value="P:regulation of DNA-templated DNA replication initiation"/>
    <property type="evidence" value="ECO:0007669"/>
    <property type="project" value="TreeGrafter"/>
</dbReference>
<dbReference type="GO" id="GO:0006260">
    <property type="term" value="P:DNA replication"/>
    <property type="evidence" value="ECO:0007669"/>
    <property type="project" value="InterPro"/>
</dbReference>
<keyword evidence="2" id="KW-1185">Reference proteome</keyword>
<reference evidence="1" key="1">
    <citation type="journal article" date="2022" name="Plant J.">
        <title>Strategies of tolerance reflected in two North American maple genomes.</title>
        <authorList>
            <person name="McEvoy S.L."/>
            <person name="Sezen U.U."/>
            <person name="Trouern-Trend A."/>
            <person name="McMahon S.M."/>
            <person name="Schaberg P.G."/>
            <person name="Yang J."/>
            <person name="Wegrzyn J.L."/>
            <person name="Swenson N.G."/>
        </authorList>
    </citation>
    <scope>NUCLEOTIDE SEQUENCE</scope>
    <source>
        <strain evidence="1">NS2018</strain>
    </source>
</reference>
<dbReference type="EMBL" id="JAUESC010000004">
    <property type="protein sequence ID" value="KAK0596044.1"/>
    <property type="molecule type" value="Genomic_DNA"/>
</dbReference>
<dbReference type="GO" id="GO:0003682">
    <property type="term" value="F:chromatin binding"/>
    <property type="evidence" value="ECO:0007669"/>
    <property type="project" value="TreeGrafter"/>
</dbReference>
<dbReference type="GO" id="GO:0005634">
    <property type="term" value="C:nucleus"/>
    <property type="evidence" value="ECO:0007669"/>
    <property type="project" value="InterPro"/>
</dbReference>
<dbReference type="GO" id="GO:0033314">
    <property type="term" value="P:mitotic DNA replication checkpoint signaling"/>
    <property type="evidence" value="ECO:0007669"/>
    <property type="project" value="InterPro"/>
</dbReference>
<gene>
    <name evidence="1" type="ORF">LWI29_012287</name>
</gene>
<name>A0AA39SPW3_ACESA</name>
<protein>
    <submittedName>
        <fullName evidence="1">Uncharacterized protein</fullName>
    </submittedName>
</protein>
<accession>A0AA39SPW3</accession>
<dbReference type="Proteomes" id="UP001168877">
    <property type="component" value="Unassembled WGS sequence"/>
</dbReference>
<evidence type="ECO:0000313" key="1">
    <source>
        <dbReference type="EMBL" id="KAK0596044.1"/>
    </source>
</evidence>
<dbReference type="GO" id="GO:0010212">
    <property type="term" value="P:response to ionizing radiation"/>
    <property type="evidence" value="ECO:0007669"/>
    <property type="project" value="InterPro"/>
</dbReference>
<reference evidence="1" key="2">
    <citation type="submission" date="2023-06" db="EMBL/GenBank/DDBJ databases">
        <authorList>
            <person name="Swenson N.G."/>
            <person name="Wegrzyn J.L."/>
            <person name="Mcevoy S.L."/>
        </authorList>
    </citation>
    <scope>NUCLEOTIDE SEQUENCE</scope>
    <source>
        <strain evidence="1">NS2018</strain>
        <tissue evidence="1">Leaf</tissue>
    </source>
</reference>
<dbReference type="AlphaFoldDB" id="A0AA39SPW3"/>